<reference evidence="6 7" key="1">
    <citation type="submission" date="2016-10" db="EMBL/GenBank/DDBJ databases">
        <authorList>
            <person name="de Groot N.N."/>
        </authorList>
    </citation>
    <scope>NUCLEOTIDE SEQUENCE [LARGE SCALE GENOMIC DNA]</scope>
    <source>
        <strain evidence="6 7">CGMCC 1.9157</strain>
    </source>
</reference>
<dbReference type="PANTHER" id="PTHR43300:SF11">
    <property type="entry name" value="ACETYLTRANSFERASE RV3034C-RELATED"/>
    <property type="match status" value="1"/>
</dbReference>
<dbReference type="CDD" id="cd03349">
    <property type="entry name" value="LbH_XAT"/>
    <property type="match status" value="1"/>
</dbReference>
<dbReference type="EMBL" id="FOVR01000005">
    <property type="protein sequence ID" value="SFO38411.1"/>
    <property type="molecule type" value="Genomic_DNA"/>
</dbReference>
<keyword evidence="2 6" id="KW-0808">Transferase</keyword>
<gene>
    <name evidence="6" type="ORF">SAMN04488056_105128</name>
</gene>
<evidence type="ECO:0000256" key="4">
    <source>
        <dbReference type="ARBA" id="ARBA00023251"/>
    </source>
</evidence>
<sequence length="226" mass="24908">MQDTQSINPDPNYPYPVAAFKRFAFLKPLITNPMIEVGDFSYYDDPEGPEKFEQKNVLYHYDFLGDRLIIGNFCALATGVTFIMNGANHDMTGLSTYPFGVMGHGWGEGFDIETFKAQSRGDTVVGHDVWIGRKATIMPGVTIGSGTIIGSGALVASDVPDYAIVVGNPARPIRMRFDEATIKRLLAIAWWNWPVEMINRHRLLIQGADIDALEAASKAFSGTLDT</sequence>
<dbReference type="InterPro" id="IPR050179">
    <property type="entry name" value="Trans_hexapeptide_repeat"/>
</dbReference>
<dbReference type="InterPro" id="IPR001451">
    <property type="entry name" value="Hexapep"/>
</dbReference>
<dbReference type="OrthoDB" id="9815592at2"/>
<evidence type="ECO:0000256" key="1">
    <source>
        <dbReference type="ARBA" id="ARBA00007274"/>
    </source>
</evidence>
<organism evidence="6 7">
    <name type="scientific">Cohaesibacter marisflavi</name>
    <dbReference type="NCBI Taxonomy" id="655353"/>
    <lineage>
        <taxon>Bacteria</taxon>
        <taxon>Pseudomonadati</taxon>
        <taxon>Pseudomonadota</taxon>
        <taxon>Alphaproteobacteria</taxon>
        <taxon>Hyphomicrobiales</taxon>
        <taxon>Cohaesibacteraceae</taxon>
    </lineage>
</organism>
<dbReference type="InterPro" id="IPR011004">
    <property type="entry name" value="Trimer_LpxA-like_sf"/>
</dbReference>
<evidence type="ECO:0000256" key="3">
    <source>
        <dbReference type="ARBA" id="ARBA00022737"/>
    </source>
</evidence>
<dbReference type="InterPro" id="IPR018357">
    <property type="entry name" value="Hexapep_transf_CS"/>
</dbReference>
<keyword evidence="3" id="KW-0677">Repeat</keyword>
<name>A0A1I5GS69_9HYPH</name>
<dbReference type="AlphaFoldDB" id="A0A1I5GS69"/>
<comment type="similarity">
    <text evidence="1">Belongs to the transferase hexapeptide repeat family.</text>
</comment>
<dbReference type="RefSeq" id="WP_090072696.1">
    <property type="nucleotide sequence ID" value="NZ_FOVR01000005.1"/>
</dbReference>
<evidence type="ECO:0000256" key="5">
    <source>
        <dbReference type="ARBA" id="ARBA00023315"/>
    </source>
</evidence>
<dbReference type="STRING" id="655353.SAMN04488056_105128"/>
<evidence type="ECO:0000256" key="2">
    <source>
        <dbReference type="ARBA" id="ARBA00022679"/>
    </source>
</evidence>
<evidence type="ECO:0000313" key="7">
    <source>
        <dbReference type="Proteomes" id="UP000199236"/>
    </source>
</evidence>
<dbReference type="Pfam" id="PF00132">
    <property type="entry name" value="Hexapep"/>
    <property type="match status" value="1"/>
</dbReference>
<keyword evidence="7" id="KW-1185">Reference proteome</keyword>
<accession>A0A1I5GS69</accession>
<protein>
    <submittedName>
        <fullName evidence="6">Virginiamycin A acetyltransferase</fullName>
    </submittedName>
</protein>
<dbReference type="SUPFAM" id="SSF51161">
    <property type="entry name" value="Trimeric LpxA-like enzymes"/>
    <property type="match status" value="1"/>
</dbReference>
<dbReference type="GO" id="GO:0016746">
    <property type="term" value="F:acyltransferase activity"/>
    <property type="evidence" value="ECO:0007669"/>
    <property type="project" value="UniProtKB-KW"/>
</dbReference>
<evidence type="ECO:0000313" key="6">
    <source>
        <dbReference type="EMBL" id="SFO38411.1"/>
    </source>
</evidence>
<dbReference type="PANTHER" id="PTHR43300">
    <property type="entry name" value="ACETYLTRANSFERASE"/>
    <property type="match status" value="1"/>
</dbReference>
<keyword evidence="5" id="KW-0012">Acyltransferase</keyword>
<dbReference type="FunFam" id="2.160.10.10:FF:000037">
    <property type="entry name" value="Streptogramin A acetyltransferase"/>
    <property type="match status" value="1"/>
</dbReference>
<keyword evidence="4" id="KW-0046">Antibiotic resistance</keyword>
<dbReference type="GO" id="GO:0046677">
    <property type="term" value="P:response to antibiotic"/>
    <property type="evidence" value="ECO:0007669"/>
    <property type="project" value="UniProtKB-KW"/>
</dbReference>
<dbReference type="Proteomes" id="UP000199236">
    <property type="component" value="Unassembled WGS sequence"/>
</dbReference>
<dbReference type="Gene3D" id="2.160.10.10">
    <property type="entry name" value="Hexapeptide repeat proteins"/>
    <property type="match status" value="1"/>
</dbReference>
<proteinExistence type="inferred from homology"/>
<dbReference type="PROSITE" id="PS00101">
    <property type="entry name" value="HEXAPEP_TRANSFERASES"/>
    <property type="match status" value="1"/>
</dbReference>